<evidence type="ECO:0000256" key="1">
    <source>
        <dbReference type="ARBA" id="ARBA00004370"/>
    </source>
</evidence>
<gene>
    <name evidence="7" type="ORF">CUNI_LOCUS1442</name>
</gene>
<dbReference type="PRINTS" id="PR00237">
    <property type="entry name" value="GPCRRHODOPSN"/>
</dbReference>
<comment type="subcellular location">
    <subcellularLocation>
        <location evidence="1">Membrane</location>
    </subcellularLocation>
</comment>
<dbReference type="InterPro" id="IPR000276">
    <property type="entry name" value="GPCR_Rhodpsn"/>
</dbReference>
<evidence type="ECO:0000256" key="4">
    <source>
        <dbReference type="ARBA" id="ARBA00023136"/>
    </source>
</evidence>
<dbReference type="PROSITE" id="PS50262">
    <property type="entry name" value="G_PROTEIN_RECEP_F1_2"/>
    <property type="match status" value="1"/>
</dbReference>
<feature type="transmembrane region" description="Helical" evidence="5">
    <location>
        <begin position="265"/>
        <end position="284"/>
    </location>
</feature>
<accession>A0A8S3YH42</accession>
<dbReference type="InterPro" id="IPR017452">
    <property type="entry name" value="GPCR_Rhodpsn_7TM"/>
</dbReference>
<feature type="transmembrane region" description="Helical" evidence="5">
    <location>
        <begin position="304"/>
        <end position="328"/>
    </location>
</feature>
<name>A0A8S3YH42_9EUPU</name>
<keyword evidence="4 5" id="KW-0472">Membrane</keyword>
<dbReference type="SUPFAM" id="SSF81321">
    <property type="entry name" value="Family A G protein-coupled receptor-like"/>
    <property type="match status" value="1"/>
</dbReference>
<dbReference type="AlphaFoldDB" id="A0A8S3YH42"/>
<dbReference type="PANTHER" id="PTHR46641">
    <property type="entry name" value="FMRFAMIDE RECEPTOR-RELATED"/>
    <property type="match status" value="1"/>
</dbReference>
<comment type="caution">
    <text evidence="7">The sequence shown here is derived from an EMBL/GenBank/DDBJ whole genome shotgun (WGS) entry which is preliminary data.</text>
</comment>
<dbReference type="EMBL" id="CAJHNH020000178">
    <property type="protein sequence ID" value="CAG5115884.1"/>
    <property type="molecule type" value="Genomic_DNA"/>
</dbReference>
<evidence type="ECO:0000313" key="7">
    <source>
        <dbReference type="EMBL" id="CAG5115884.1"/>
    </source>
</evidence>
<dbReference type="InterPro" id="IPR052954">
    <property type="entry name" value="GPCR-Ligand_Int"/>
</dbReference>
<dbReference type="GO" id="GO:0016020">
    <property type="term" value="C:membrane"/>
    <property type="evidence" value="ECO:0007669"/>
    <property type="project" value="UniProtKB-SubCell"/>
</dbReference>
<keyword evidence="2 5" id="KW-0812">Transmembrane</keyword>
<feature type="transmembrane region" description="Helical" evidence="5">
    <location>
        <begin position="79"/>
        <end position="98"/>
    </location>
</feature>
<feature type="domain" description="G-protein coupled receptors family 1 profile" evidence="6">
    <location>
        <begin position="58"/>
        <end position="327"/>
    </location>
</feature>
<protein>
    <recommendedName>
        <fullName evidence="6">G-protein coupled receptors family 1 profile domain-containing protein</fullName>
    </recommendedName>
</protein>
<evidence type="ECO:0000313" key="8">
    <source>
        <dbReference type="Proteomes" id="UP000678393"/>
    </source>
</evidence>
<sequence>MTEFLRSTNETVIYINITIIDDLEPEFRGFVTKELLQIFRLVNYVIITGPVSLIGIIFNIINIIVFIKIGFKETVNISFLALSIADLCSLIPLIWMSICSNPLVPTQSGGMDNQAVQVIVGWPHVCFSRISGGLTAYITFERYLCVAIPLKIKRIITPRKTVVIVLIIFIITIVGIMPEYFSFWLHPYVNADNVTLTGMIYYHHGREIENYVLSFAAFCQLSCFIVVILSTGGLVHTLRVKSKWRQSTSQFSKNNKAPARDRKTVLMIISISVIFIISYLPLSVSLVGMTTCKEYSIQGRYNNLVIGTATFFLCLESINSSVNIFVYYNMSSKFRAAMFSFIHFKRK</sequence>
<feature type="transmembrane region" description="Helical" evidence="5">
    <location>
        <begin position="41"/>
        <end position="67"/>
    </location>
</feature>
<keyword evidence="8" id="KW-1185">Reference proteome</keyword>
<dbReference type="GO" id="GO:0004930">
    <property type="term" value="F:G protein-coupled receptor activity"/>
    <property type="evidence" value="ECO:0007669"/>
    <property type="project" value="InterPro"/>
</dbReference>
<evidence type="ECO:0000256" key="3">
    <source>
        <dbReference type="ARBA" id="ARBA00022989"/>
    </source>
</evidence>
<evidence type="ECO:0000256" key="2">
    <source>
        <dbReference type="ARBA" id="ARBA00022692"/>
    </source>
</evidence>
<dbReference type="Pfam" id="PF00001">
    <property type="entry name" value="7tm_1"/>
    <property type="match status" value="1"/>
</dbReference>
<feature type="transmembrane region" description="Helical" evidence="5">
    <location>
        <begin position="118"/>
        <end position="140"/>
    </location>
</feature>
<dbReference type="Proteomes" id="UP000678393">
    <property type="component" value="Unassembled WGS sequence"/>
</dbReference>
<keyword evidence="3 5" id="KW-1133">Transmembrane helix</keyword>
<dbReference type="OrthoDB" id="6080968at2759"/>
<feature type="transmembrane region" description="Helical" evidence="5">
    <location>
        <begin position="211"/>
        <end position="235"/>
    </location>
</feature>
<proteinExistence type="predicted"/>
<reference evidence="7" key="1">
    <citation type="submission" date="2021-04" db="EMBL/GenBank/DDBJ databases">
        <authorList>
            <consortium name="Molecular Ecology Group"/>
        </authorList>
    </citation>
    <scope>NUCLEOTIDE SEQUENCE</scope>
</reference>
<evidence type="ECO:0000256" key="5">
    <source>
        <dbReference type="SAM" id="Phobius"/>
    </source>
</evidence>
<evidence type="ECO:0000259" key="6">
    <source>
        <dbReference type="PROSITE" id="PS50262"/>
    </source>
</evidence>
<organism evidence="7 8">
    <name type="scientific">Candidula unifasciata</name>
    <dbReference type="NCBI Taxonomy" id="100452"/>
    <lineage>
        <taxon>Eukaryota</taxon>
        <taxon>Metazoa</taxon>
        <taxon>Spiralia</taxon>
        <taxon>Lophotrochozoa</taxon>
        <taxon>Mollusca</taxon>
        <taxon>Gastropoda</taxon>
        <taxon>Heterobranchia</taxon>
        <taxon>Euthyneura</taxon>
        <taxon>Panpulmonata</taxon>
        <taxon>Eupulmonata</taxon>
        <taxon>Stylommatophora</taxon>
        <taxon>Helicina</taxon>
        <taxon>Helicoidea</taxon>
        <taxon>Geomitridae</taxon>
        <taxon>Candidula</taxon>
    </lineage>
</organism>
<dbReference type="Gene3D" id="1.20.1070.10">
    <property type="entry name" value="Rhodopsin 7-helix transmembrane proteins"/>
    <property type="match status" value="1"/>
</dbReference>
<feature type="transmembrane region" description="Helical" evidence="5">
    <location>
        <begin position="161"/>
        <end position="181"/>
    </location>
</feature>
<dbReference type="PANTHER" id="PTHR46641:SF2">
    <property type="entry name" value="FMRFAMIDE RECEPTOR"/>
    <property type="match status" value="1"/>
</dbReference>